<sequence length="537" mass="59534">MGKEEKRKSVIAVLDGRKKAVSSLTWLFGSSRRPFIDDELLVLVLLNPTFSDTWFCCFGEQQAASPCEGQGYIKFLQDQISQQRQSYVKTLRPFYDSCKSLGVKFEVKVFAGPYPKAAVASEASGLKPALIVMDRCLVDDEWLRIGCQKCQLVSVDDNGEAEFHCATPDPLASSFQSWTSVLSSQNDEDDPAVVENASPETAECGGFSKSGTELDPLQLIKLPLELSAEDIVAMTDEFGRVGRLIICSHERFDMFKGFLPQPSGLPLLVKRFSAGSFEAIMEAEKRVARFMFHKNVLSPIGFHESSSFSALVYLYPGKLGTLDQHLISRVRGRPSGLTCPERMKIAIGIGLALQYMHEHCPGGPVIHGDLRACSVFLGEDFQPMISGFGRARWLGNGDPKFEGTIPCSTPSSSSSRLPRRETTSDLEMESLALMKEDVFSFGVLLLRLFCRRPLPEADRQLVDWARPLLVQGANHELLDHDMEELDTYEMYKVMSAATQCTKTKSLSRLSMSQVVSVLRGERSSIPESSPSSEIQYG</sequence>
<keyword evidence="2" id="KW-0067">ATP-binding</keyword>
<keyword evidence="1" id="KW-0547">Nucleotide-binding</keyword>
<accession>A0AAV7FE10</accession>
<dbReference type="Pfam" id="PF07714">
    <property type="entry name" value="PK_Tyr_Ser-Thr"/>
    <property type="match status" value="1"/>
</dbReference>
<dbReference type="PANTHER" id="PTHR27001">
    <property type="entry name" value="OS01G0253100 PROTEIN"/>
    <property type="match status" value="1"/>
</dbReference>
<gene>
    <name evidence="4" type="ORF">H6P81_003943</name>
</gene>
<dbReference type="Proteomes" id="UP000825729">
    <property type="component" value="Unassembled WGS sequence"/>
</dbReference>
<evidence type="ECO:0000256" key="1">
    <source>
        <dbReference type="ARBA" id="ARBA00022741"/>
    </source>
</evidence>
<feature type="domain" description="Protein kinase" evidence="3">
    <location>
        <begin position="232"/>
        <end position="525"/>
    </location>
</feature>
<dbReference type="AlphaFoldDB" id="A0AAV7FE10"/>
<dbReference type="InterPro" id="IPR011009">
    <property type="entry name" value="Kinase-like_dom_sf"/>
</dbReference>
<evidence type="ECO:0000313" key="4">
    <source>
        <dbReference type="EMBL" id="KAG9459435.1"/>
    </source>
</evidence>
<dbReference type="PANTHER" id="PTHR27001:SF801">
    <property type="entry name" value="INACTIVE PROTEIN KINASE SELMODRAFT_444075-LIKE"/>
    <property type="match status" value="1"/>
</dbReference>
<keyword evidence="5" id="KW-1185">Reference proteome</keyword>
<evidence type="ECO:0000313" key="5">
    <source>
        <dbReference type="Proteomes" id="UP000825729"/>
    </source>
</evidence>
<reference evidence="4 5" key="1">
    <citation type="submission" date="2021-07" db="EMBL/GenBank/DDBJ databases">
        <title>The Aristolochia fimbriata genome: insights into angiosperm evolution, floral development and chemical biosynthesis.</title>
        <authorList>
            <person name="Jiao Y."/>
        </authorList>
    </citation>
    <scope>NUCLEOTIDE SEQUENCE [LARGE SCALE GENOMIC DNA]</scope>
    <source>
        <strain evidence="4">IBCAS-2021</strain>
        <tissue evidence="4">Leaf</tissue>
    </source>
</reference>
<dbReference type="GO" id="GO:0005524">
    <property type="term" value="F:ATP binding"/>
    <property type="evidence" value="ECO:0007669"/>
    <property type="project" value="UniProtKB-KW"/>
</dbReference>
<dbReference type="SUPFAM" id="SSF56112">
    <property type="entry name" value="Protein kinase-like (PK-like)"/>
    <property type="match status" value="1"/>
</dbReference>
<proteinExistence type="predicted"/>
<dbReference type="InterPro" id="IPR000719">
    <property type="entry name" value="Prot_kinase_dom"/>
</dbReference>
<evidence type="ECO:0000259" key="3">
    <source>
        <dbReference type="PROSITE" id="PS50011"/>
    </source>
</evidence>
<dbReference type="Gene3D" id="1.10.510.10">
    <property type="entry name" value="Transferase(Phosphotransferase) domain 1"/>
    <property type="match status" value="1"/>
</dbReference>
<dbReference type="EMBL" id="JAINDJ010000002">
    <property type="protein sequence ID" value="KAG9459435.1"/>
    <property type="molecule type" value="Genomic_DNA"/>
</dbReference>
<comment type="caution">
    <text evidence="4">The sequence shown here is derived from an EMBL/GenBank/DDBJ whole genome shotgun (WGS) entry which is preliminary data.</text>
</comment>
<organism evidence="4 5">
    <name type="scientific">Aristolochia fimbriata</name>
    <name type="common">White veined hardy Dutchman's pipe vine</name>
    <dbReference type="NCBI Taxonomy" id="158543"/>
    <lineage>
        <taxon>Eukaryota</taxon>
        <taxon>Viridiplantae</taxon>
        <taxon>Streptophyta</taxon>
        <taxon>Embryophyta</taxon>
        <taxon>Tracheophyta</taxon>
        <taxon>Spermatophyta</taxon>
        <taxon>Magnoliopsida</taxon>
        <taxon>Magnoliidae</taxon>
        <taxon>Piperales</taxon>
        <taxon>Aristolochiaceae</taxon>
        <taxon>Aristolochia</taxon>
    </lineage>
</organism>
<name>A0AAV7FE10_ARIFI</name>
<dbReference type="PROSITE" id="PS50011">
    <property type="entry name" value="PROTEIN_KINASE_DOM"/>
    <property type="match status" value="1"/>
</dbReference>
<dbReference type="GO" id="GO:0005886">
    <property type="term" value="C:plasma membrane"/>
    <property type="evidence" value="ECO:0007669"/>
    <property type="project" value="TreeGrafter"/>
</dbReference>
<evidence type="ECO:0000256" key="2">
    <source>
        <dbReference type="ARBA" id="ARBA00022840"/>
    </source>
</evidence>
<dbReference type="InterPro" id="IPR001245">
    <property type="entry name" value="Ser-Thr/Tyr_kinase_cat_dom"/>
</dbReference>
<protein>
    <recommendedName>
        <fullName evidence="3">Protein kinase domain-containing protein</fullName>
    </recommendedName>
</protein>
<dbReference type="GO" id="GO:0004672">
    <property type="term" value="F:protein kinase activity"/>
    <property type="evidence" value="ECO:0007669"/>
    <property type="project" value="InterPro"/>
</dbReference>